<protein>
    <submittedName>
        <fullName evidence="2">Uncharacterized protein</fullName>
    </submittedName>
</protein>
<dbReference type="AlphaFoldDB" id="A0A9Q1EKR2"/>
<accession>A0A9Q1EKR2</accession>
<reference evidence="2" key="1">
    <citation type="journal article" date="2023" name="Science">
        <title>Genome structures resolve the early diversification of teleost fishes.</title>
        <authorList>
            <person name="Parey E."/>
            <person name="Louis A."/>
            <person name="Montfort J."/>
            <person name="Bouchez O."/>
            <person name="Roques C."/>
            <person name="Iampietro C."/>
            <person name="Lluch J."/>
            <person name="Castinel A."/>
            <person name="Donnadieu C."/>
            <person name="Desvignes T."/>
            <person name="Floi Bucao C."/>
            <person name="Jouanno E."/>
            <person name="Wen M."/>
            <person name="Mejri S."/>
            <person name="Dirks R."/>
            <person name="Jansen H."/>
            <person name="Henkel C."/>
            <person name="Chen W.J."/>
            <person name="Zahm M."/>
            <person name="Cabau C."/>
            <person name="Klopp C."/>
            <person name="Thompson A.W."/>
            <person name="Robinson-Rechavi M."/>
            <person name="Braasch I."/>
            <person name="Lecointre G."/>
            <person name="Bobe J."/>
            <person name="Postlethwait J.H."/>
            <person name="Berthelot C."/>
            <person name="Roest Crollius H."/>
            <person name="Guiguen Y."/>
        </authorList>
    </citation>
    <scope>NUCLEOTIDE SEQUENCE</scope>
    <source>
        <strain evidence="2">WJC10195</strain>
    </source>
</reference>
<sequence>MHIHLNDECSSSKQHIVLEGQGDTRRGSSSLITAAAASGDWPHRQSGAGESRRRHSKRHREGFILAFAHRQIATPRFECP</sequence>
<evidence type="ECO:0000313" key="3">
    <source>
        <dbReference type="Proteomes" id="UP001152622"/>
    </source>
</evidence>
<evidence type="ECO:0000256" key="1">
    <source>
        <dbReference type="SAM" id="MobiDB-lite"/>
    </source>
</evidence>
<name>A0A9Q1EKR2_SYNKA</name>
<organism evidence="2 3">
    <name type="scientific">Synaphobranchus kaupii</name>
    <name type="common">Kaup's arrowtooth eel</name>
    <dbReference type="NCBI Taxonomy" id="118154"/>
    <lineage>
        <taxon>Eukaryota</taxon>
        <taxon>Metazoa</taxon>
        <taxon>Chordata</taxon>
        <taxon>Craniata</taxon>
        <taxon>Vertebrata</taxon>
        <taxon>Euteleostomi</taxon>
        <taxon>Actinopterygii</taxon>
        <taxon>Neopterygii</taxon>
        <taxon>Teleostei</taxon>
        <taxon>Anguilliformes</taxon>
        <taxon>Synaphobranchidae</taxon>
        <taxon>Synaphobranchus</taxon>
    </lineage>
</organism>
<comment type="caution">
    <text evidence="2">The sequence shown here is derived from an EMBL/GenBank/DDBJ whole genome shotgun (WGS) entry which is preliminary data.</text>
</comment>
<dbReference type="EMBL" id="JAINUF010000016">
    <property type="protein sequence ID" value="KAJ8340569.1"/>
    <property type="molecule type" value="Genomic_DNA"/>
</dbReference>
<gene>
    <name evidence="2" type="ORF">SKAU_G00352020</name>
</gene>
<keyword evidence="3" id="KW-1185">Reference proteome</keyword>
<evidence type="ECO:0000313" key="2">
    <source>
        <dbReference type="EMBL" id="KAJ8340569.1"/>
    </source>
</evidence>
<dbReference type="Proteomes" id="UP001152622">
    <property type="component" value="Chromosome 16"/>
</dbReference>
<proteinExistence type="predicted"/>
<feature type="region of interest" description="Disordered" evidence="1">
    <location>
        <begin position="1"/>
        <end position="57"/>
    </location>
</feature>